<comment type="caution">
    <text evidence="1">The sequence shown here is derived from an EMBL/GenBank/DDBJ whole genome shotgun (WGS) entry which is preliminary data.</text>
</comment>
<organism evidence="1 2">
    <name type="scientific">Gilvimarinus japonicus</name>
    <dbReference type="NCBI Taxonomy" id="1796469"/>
    <lineage>
        <taxon>Bacteria</taxon>
        <taxon>Pseudomonadati</taxon>
        <taxon>Pseudomonadota</taxon>
        <taxon>Gammaproteobacteria</taxon>
        <taxon>Cellvibrionales</taxon>
        <taxon>Cellvibrionaceae</taxon>
        <taxon>Gilvimarinus</taxon>
    </lineage>
</organism>
<dbReference type="EMBL" id="JBHRTL010000003">
    <property type="protein sequence ID" value="MFC3153934.1"/>
    <property type="molecule type" value="Genomic_DNA"/>
</dbReference>
<name>A0ABV7HJA4_9GAMM</name>
<keyword evidence="2" id="KW-1185">Reference proteome</keyword>
<sequence length="178" mass="20021">MTVSDTQQLAPPKEGQAQVIFMRSSFVGSAINASLYDVTGDEVRFIGIMANGTKVAYDTQPGERVFMVVSEAADFMEADLAPGKNYFSIVTPRMGAWKARFSMWPIKADSAAKYNTTMSEFDKWKESTTLVNNSDKARLWFLNNADSVDKKYEDYWPVWQEKSEEDIAQRTLTPGDGQ</sequence>
<dbReference type="RefSeq" id="WP_382413984.1">
    <property type="nucleotide sequence ID" value="NZ_AP031500.1"/>
</dbReference>
<reference evidence="2" key="1">
    <citation type="journal article" date="2019" name="Int. J. Syst. Evol. Microbiol.">
        <title>The Global Catalogue of Microorganisms (GCM) 10K type strain sequencing project: providing services to taxonomists for standard genome sequencing and annotation.</title>
        <authorList>
            <consortium name="The Broad Institute Genomics Platform"/>
            <consortium name="The Broad Institute Genome Sequencing Center for Infectious Disease"/>
            <person name="Wu L."/>
            <person name="Ma J."/>
        </authorList>
    </citation>
    <scope>NUCLEOTIDE SEQUENCE [LARGE SCALE GENOMIC DNA]</scope>
    <source>
        <strain evidence="2">KCTC 52141</strain>
    </source>
</reference>
<proteinExistence type="predicted"/>
<protein>
    <submittedName>
        <fullName evidence="1">Uncharacterized protein</fullName>
    </submittedName>
</protein>
<evidence type="ECO:0000313" key="1">
    <source>
        <dbReference type="EMBL" id="MFC3153934.1"/>
    </source>
</evidence>
<gene>
    <name evidence="1" type="ORF">ACFOEB_01885</name>
</gene>
<dbReference type="Proteomes" id="UP001595548">
    <property type="component" value="Unassembled WGS sequence"/>
</dbReference>
<evidence type="ECO:0000313" key="2">
    <source>
        <dbReference type="Proteomes" id="UP001595548"/>
    </source>
</evidence>
<accession>A0ABV7HJA4</accession>